<gene>
    <name evidence="1" type="ORF">GCM10010269_36180</name>
</gene>
<comment type="caution">
    <text evidence="1">The sequence shown here is derived from an EMBL/GenBank/DDBJ whole genome shotgun (WGS) entry which is preliminary data.</text>
</comment>
<name>A0A918FXM2_9ACTN</name>
<keyword evidence="2" id="KW-1185">Reference proteome</keyword>
<reference evidence="1" key="1">
    <citation type="journal article" date="2014" name="Int. J. Syst. Evol. Microbiol.">
        <title>Complete genome sequence of Corynebacterium casei LMG S-19264T (=DSM 44701T), isolated from a smear-ripened cheese.</title>
        <authorList>
            <consortium name="US DOE Joint Genome Institute (JGI-PGF)"/>
            <person name="Walter F."/>
            <person name="Albersmeier A."/>
            <person name="Kalinowski J."/>
            <person name="Ruckert C."/>
        </authorList>
    </citation>
    <scope>NUCLEOTIDE SEQUENCE</scope>
    <source>
        <strain evidence="1">JCM 4386</strain>
    </source>
</reference>
<evidence type="ECO:0000313" key="1">
    <source>
        <dbReference type="EMBL" id="GGR93935.1"/>
    </source>
</evidence>
<dbReference type="RefSeq" id="WP_190150301.1">
    <property type="nucleotide sequence ID" value="NZ_BMTL01000014.1"/>
</dbReference>
<evidence type="ECO:0000313" key="2">
    <source>
        <dbReference type="Proteomes" id="UP000606194"/>
    </source>
</evidence>
<dbReference type="SUPFAM" id="SSF46785">
    <property type="entry name" value="Winged helix' DNA-binding domain"/>
    <property type="match status" value="1"/>
</dbReference>
<dbReference type="EMBL" id="BMTL01000014">
    <property type="protein sequence ID" value="GGR93935.1"/>
    <property type="molecule type" value="Genomic_DNA"/>
</dbReference>
<reference evidence="1" key="2">
    <citation type="submission" date="2020-09" db="EMBL/GenBank/DDBJ databases">
        <authorList>
            <person name="Sun Q."/>
            <person name="Ohkuma M."/>
        </authorList>
    </citation>
    <scope>NUCLEOTIDE SEQUENCE</scope>
    <source>
        <strain evidence="1">JCM 4386</strain>
    </source>
</reference>
<sequence>MFQSPPEGTRELSGSLFGNRYRAEVLLALAQADDRGVCMGDLAASYGISASLYQAPIRALVQAGLALQLPQDPGERRKHYRRSNDNELWQYLEGLLRRLAAVAGTEQVG</sequence>
<dbReference type="InterPro" id="IPR036388">
    <property type="entry name" value="WH-like_DNA-bd_sf"/>
</dbReference>
<accession>A0A918FXM2</accession>
<dbReference type="Gene3D" id="1.10.10.10">
    <property type="entry name" value="Winged helix-like DNA-binding domain superfamily/Winged helix DNA-binding domain"/>
    <property type="match status" value="1"/>
</dbReference>
<dbReference type="AlphaFoldDB" id="A0A918FXM2"/>
<dbReference type="InterPro" id="IPR036390">
    <property type="entry name" value="WH_DNA-bd_sf"/>
</dbReference>
<protein>
    <submittedName>
        <fullName evidence="1">Uncharacterized protein</fullName>
    </submittedName>
</protein>
<proteinExistence type="predicted"/>
<organism evidence="1 2">
    <name type="scientific">Streptomyces humidus</name>
    <dbReference type="NCBI Taxonomy" id="52259"/>
    <lineage>
        <taxon>Bacteria</taxon>
        <taxon>Bacillati</taxon>
        <taxon>Actinomycetota</taxon>
        <taxon>Actinomycetes</taxon>
        <taxon>Kitasatosporales</taxon>
        <taxon>Streptomycetaceae</taxon>
        <taxon>Streptomyces</taxon>
    </lineage>
</organism>
<dbReference type="Proteomes" id="UP000606194">
    <property type="component" value="Unassembled WGS sequence"/>
</dbReference>